<dbReference type="PANTHER" id="PTHR34697">
    <property type="entry name" value="PHOSPHATIDYLGLYCEROL LYSYLTRANSFERASE"/>
    <property type="match status" value="1"/>
</dbReference>
<gene>
    <name evidence="14 16" type="primary">mprF</name>
    <name evidence="16" type="ORF">PghCCS26_56110</name>
</gene>
<name>A0ABQ6NTQ4_9BACL</name>
<evidence type="ECO:0000256" key="10">
    <source>
        <dbReference type="ARBA" id="ARBA00023136"/>
    </source>
</evidence>
<accession>A0ABQ6NTQ4</accession>
<evidence type="ECO:0000313" key="16">
    <source>
        <dbReference type="EMBL" id="GMK48481.1"/>
    </source>
</evidence>
<feature type="transmembrane region" description="Helical" evidence="14">
    <location>
        <begin position="133"/>
        <end position="154"/>
    </location>
</feature>
<feature type="transmembrane region" description="Helical" evidence="14">
    <location>
        <begin position="166"/>
        <end position="185"/>
    </location>
</feature>
<dbReference type="EC" id="2.3.2.3" evidence="3 14"/>
<keyword evidence="7 14" id="KW-0812">Transmembrane</keyword>
<comment type="subcellular location">
    <subcellularLocation>
        <location evidence="1 14">Cell membrane</location>
        <topology evidence="1 14">Multi-pass membrane protein</topology>
    </subcellularLocation>
</comment>
<dbReference type="PANTHER" id="PTHR34697:SF2">
    <property type="entry name" value="PHOSPHATIDYLGLYCEROL LYSYLTRANSFERASE"/>
    <property type="match status" value="1"/>
</dbReference>
<dbReference type="InterPro" id="IPR024320">
    <property type="entry name" value="LPG_synthase_C"/>
</dbReference>
<keyword evidence="17" id="KW-1185">Reference proteome</keyword>
<comment type="similarity">
    <text evidence="2 14">Belongs to the LPG synthase family.</text>
</comment>
<evidence type="ECO:0000256" key="7">
    <source>
        <dbReference type="ARBA" id="ARBA00022692"/>
    </source>
</evidence>
<protein>
    <recommendedName>
        <fullName evidence="4 14">Phosphatidylglycerol lysyltransferase</fullName>
        <ecNumber evidence="3 14">2.3.2.3</ecNumber>
    </recommendedName>
    <alternativeName>
        <fullName evidence="12 14">Lysylphosphatidylglycerol synthase</fullName>
    </alternativeName>
</protein>
<organism evidence="16 17">
    <name type="scientific">Paenibacillus glycanilyticus</name>
    <dbReference type="NCBI Taxonomy" id="126569"/>
    <lineage>
        <taxon>Bacteria</taxon>
        <taxon>Bacillati</taxon>
        <taxon>Bacillota</taxon>
        <taxon>Bacilli</taxon>
        <taxon>Bacillales</taxon>
        <taxon>Paenibacillaceae</taxon>
        <taxon>Paenibacillus</taxon>
    </lineage>
</organism>
<keyword evidence="9 14" id="KW-0443">Lipid metabolism</keyword>
<dbReference type="NCBIfam" id="NF033480">
    <property type="entry name" value="bifunc_MprF"/>
    <property type="match status" value="1"/>
</dbReference>
<evidence type="ECO:0000256" key="8">
    <source>
        <dbReference type="ARBA" id="ARBA00022989"/>
    </source>
</evidence>
<dbReference type="RefSeq" id="WP_317982086.1">
    <property type="nucleotide sequence ID" value="NZ_BTCL01000030.1"/>
</dbReference>
<dbReference type="InterPro" id="IPR051211">
    <property type="entry name" value="PG_lysyltransferase"/>
</dbReference>
<evidence type="ECO:0000256" key="2">
    <source>
        <dbReference type="ARBA" id="ARBA00008627"/>
    </source>
</evidence>
<evidence type="ECO:0000313" key="17">
    <source>
        <dbReference type="Proteomes" id="UP001285921"/>
    </source>
</evidence>
<dbReference type="Pfam" id="PF09924">
    <property type="entry name" value="LPG_synthase_C"/>
    <property type="match status" value="1"/>
</dbReference>
<comment type="function">
    <text evidence="14">Catalyzes the transfer of a lysyl group from L-lysyl-tRNA(Lys) to membrane-bound phosphatidylglycerol (PG), which produces lysylphosphatidylglycerol (LPG), a major component of the bacterial membrane with a positive net charge. LPG synthesis contributes to bacterial virulence as it is involved in the resistance mechanism against cationic antimicrobial peptides (CAMP) produces by the host's immune system (defensins, cathelicidins) and by the competing microorganisms.</text>
</comment>
<keyword evidence="6 14" id="KW-0808">Transferase</keyword>
<evidence type="ECO:0000259" key="15">
    <source>
        <dbReference type="Pfam" id="PF09924"/>
    </source>
</evidence>
<evidence type="ECO:0000256" key="4">
    <source>
        <dbReference type="ARBA" id="ARBA00021546"/>
    </source>
</evidence>
<evidence type="ECO:0000256" key="13">
    <source>
        <dbReference type="ARBA" id="ARBA00047540"/>
    </source>
</evidence>
<feature type="transmembrane region" description="Helical" evidence="14">
    <location>
        <begin position="353"/>
        <end position="372"/>
    </location>
</feature>
<keyword evidence="8 14" id="KW-1133">Transmembrane helix</keyword>
<proteinExistence type="inferred from homology"/>
<feature type="transmembrane region" description="Helical" evidence="14">
    <location>
        <begin position="476"/>
        <end position="495"/>
    </location>
</feature>
<feature type="transmembrane region" description="Helical" evidence="14">
    <location>
        <begin position="56"/>
        <end position="77"/>
    </location>
</feature>
<feature type="transmembrane region" description="Helical" evidence="14">
    <location>
        <begin position="213"/>
        <end position="235"/>
    </location>
</feature>
<evidence type="ECO:0000256" key="11">
    <source>
        <dbReference type="ARBA" id="ARBA00023251"/>
    </source>
</evidence>
<feature type="transmembrane region" description="Helical" evidence="14">
    <location>
        <begin position="448"/>
        <end position="464"/>
    </location>
</feature>
<keyword evidence="11 14" id="KW-0046">Antibiotic resistance</keyword>
<dbReference type="Pfam" id="PF03706">
    <property type="entry name" value="LPG_synthase_TM"/>
    <property type="match status" value="1"/>
</dbReference>
<evidence type="ECO:0000256" key="14">
    <source>
        <dbReference type="RuleBase" id="RU363042"/>
    </source>
</evidence>
<dbReference type="SUPFAM" id="SSF55729">
    <property type="entry name" value="Acyl-CoA N-acyltransferases (Nat)"/>
    <property type="match status" value="1"/>
</dbReference>
<comment type="catalytic activity">
    <reaction evidence="13 14">
        <text>L-lysyl-tRNA(Lys) + a 1,2-diacyl-sn-glycero-3-phospho-(1'-sn-glycerol) = a 1,2-diacyl-sn-glycero-3-phospho-1'-(3'-O-L-lysyl)-sn-glycerol + tRNA(Lys)</text>
        <dbReference type="Rhea" id="RHEA:10668"/>
        <dbReference type="Rhea" id="RHEA-COMP:9696"/>
        <dbReference type="Rhea" id="RHEA-COMP:9697"/>
        <dbReference type="ChEBI" id="CHEBI:64716"/>
        <dbReference type="ChEBI" id="CHEBI:75792"/>
        <dbReference type="ChEBI" id="CHEBI:78442"/>
        <dbReference type="ChEBI" id="CHEBI:78529"/>
        <dbReference type="EC" id="2.3.2.3"/>
    </reaction>
</comment>
<keyword evidence="5" id="KW-1003">Cell membrane</keyword>
<comment type="caution">
    <text evidence="16">The sequence shown here is derived from an EMBL/GenBank/DDBJ whole genome shotgun (WGS) entry which is preliminary data.</text>
</comment>
<feature type="transmembrane region" description="Helical" evidence="14">
    <location>
        <begin position="423"/>
        <end position="442"/>
    </location>
</feature>
<reference evidence="16 17" key="1">
    <citation type="submission" date="2023-05" db="EMBL/GenBank/DDBJ databases">
        <title>Draft genome of Paenibacillus sp. CCS26.</title>
        <authorList>
            <person name="Akita H."/>
            <person name="Shinto Y."/>
            <person name="Kimura Z."/>
        </authorList>
    </citation>
    <scope>NUCLEOTIDE SEQUENCE [LARGE SCALE GENOMIC DNA]</scope>
    <source>
        <strain evidence="16 17">CCS26</strain>
    </source>
</reference>
<feature type="transmembrane region" description="Helical" evidence="14">
    <location>
        <begin position="287"/>
        <end position="311"/>
    </location>
</feature>
<feature type="transmembrane region" description="Helical" evidence="14">
    <location>
        <begin position="247"/>
        <end position="267"/>
    </location>
</feature>
<dbReference type="EMBL" id="BTCL01000030">
    <property type="protein sequence ID" value="GMK48481.1"/>
    <property type="molecule type" value="Genomic_DNA"/>
</dbReference>
<evidence type="ECO:0000256" key="1">
    <source>
        <dbReference type="ARBA" id="ARBA00004651"/>
    </source>
</evidence>
<evidence type="ECO:0000256" key="12">
    <source>
        <dbReference type="ARBA" id="ARBA00031899"/>
    </source>
</evidence>
<evidence type="ECO:0000256" key="5">
    <source>
        <dbReference type="ARBA" id="ARBA00022475"/>
    </source>
</evidence>
<feature type="transmembrane region" description="Helical" evidence="14">
    <location>
        <begin position="392"/>
        <end position="411"/>
    </location>
</feature>
<evidence type="ECO:0000256" key="6">
    <source>
        <dbReference type="ARBA" id="ARBA00022679"/>
    </source>
</evidence>
<feature type="domain" description="Phosphatidylglycerol lysyltransferase C-terminal" evidence="15">
    <location>
        <begin position="563"/>
        <end position="854"/>
    </location>
</feature>
<evidence type="ECO:0000256" key="3">
    <source>
        <dbReference type="ARBA" id="ARBA00012014"/>
    </source>
</evidence>
<dbReference type="InterPro" id="IPR016181">
    <property type="entry name" value="Acyl_CoA_acyltransferase"/>
</dbReference>
<evidence type="ECO:0000256" key="9">
    <source>
        <dbReference type="ARBA" id="ARBA00023098"/>
    </source>
</evidence>
<dbReference type="Proteomes" id="UP001285921">
    <property type="component" value="Unassembled WGS sequence"/>
</dbReference>
<keyword evidence="10 14" id="KW-0472">Membrane</keyword>
<dbReference type="InterPro" id="IPR022791">
    <property type="entry name" value="L-PG_synthase/AglD"/>
</dbReference>
<sequence length="879" mass="99708">MLTHLSRFTNRFKNVFKLLFPVAILLFLYTQTSGFIKEIKPAAALHLLKHLRWSDHFQLAAACFLAVAVMSAYDYILVRWNQARMPWTAVFKISWIANSFNNAMGFAGLTGAGLRITLYRKWGIQGPAWLRSLVYQSLSALTGLSILSILLLVGVWNDRSLLAHHLWLYLAVILIAVYAVLFALLGRLPRLRNLLGLSDKEQEDDASLTKPPALRMITASLAEWMMAGLSFWLIIHLMHLPIGFREAMSIFVVAAVAGVASFVPSGLGSFDAIVLLAFQHLGLSPDQGLAVLVLYRIFYCFLPWAIGLALATTEWIPNKERWNQTQEQVLKPAIKRWHTVWNWPSQTAVLSDISTWALAALVFISGILLLLSSATPGSWHRMHLLEQFVTPFTMKGSHQLAVLIGLLMLMVSEGIRFRVKRAYFLAMILLIGGTFALILKGFEIEEAIFLLFVCLLLWLSKDRFNRKEAIFTLRKTIAWAGISLVVMLLYLSVGISTNELPPGVLHHAKWHARYTLKDEELLREGIIALAVSWILLTVRRIFVPSLPPAPKPGPQDWERLEQLLAKHPGNFLTHLLYMGDKSFMWTPDYQAVLAYGRTGKTLVALGDPIGDPASIRKLVRQFRDYADHYAATAVFYQVKAEHLPLYHEYGYRFFKLGEEAIVPLDQFQLSGRRKADLRAACNRYERNGFAFDIVKPPFSTMLLSELKAVSDEWLDGDKEKGFSLGTFSESYLELAPIAILRDNENRVAAFASIMPVYDRNKSVSIDLMRHRDGLSGVMDVLFVHLLQWAKAEGYEIFNLGMAPLSSVGESVYSYRGEQLARWVFLKGGHFYGFQGIRRFKDKFDPEWEPRYLAFPQNSLFLRLIVQVTRMISRGTGNDR</sequence>
<feature type="transmembrane region" description="Helical" evidence="14">
    <location>
        <begin position="89"/>
        <end position="113"/>
    </location>
</feature>